<accession>A0A2R8BVL3</accession>
<name>A0A2R8BVL3_9RHOB</name>
<dbReference type="Proteomes" id="UP000244912">
    <property type="component" value="Unassembled WGS sequence"/>
</dbReference>
<feature type="transmembrane region" description="Helical" evidence="1">
    <location>
        <begin position="251"/>
        <end position="270"/>
    </location>
</feature>
<dbReference type="EMBL" id="ONZF01000003">
    <property type="protein sequence ID" value="SPJ24217.1"/>
    <property type="molecule type" value="Genomic_DNA"/>
</dbReference>
<dbReference type="GO" id="GO:0009389">
    <property type="term" value="F:dimethyl sulfoxide reductase activity"/>
    <property type="evidence" value="ECO:0007669"/>
    <property type="project" value="TreeGrafter"/>
</dbReference>
<keyword evidence="3" id="KW-1185">Reference proteome</keyword>
<feature type="transmembrane region" description="Helical" evidence="1">
    <location>
        <begin position="7"/>
        <end position="29"/>
    </location>
</feature>
<protein>
    <recommendedName>
        <fullName evidence="4">DMSO reductase anchor subunit (DmsC)</fullName>
    </recommendedName>
</protein>
<feature type="transmembrane region" description="Helical" evidence="1">
    <location>
        <begin position="41"/>
        <end position="59"/>
    </location>
</feature>
<keyword evidence="1" id="KW-0812">Transmembrane</keyword>
<evidence type="ECO:0000256" key="1">
    <source>
        <dbReference type="SAM" id="Phobius"/>
    </source>
</evidence>
<evidence type="ECO:0000313" key="2">
    <source>
        <dbReference type="EMBL" id="SPJ24217.1"/>
    </source>
</evidence>
<organism evidence="2 3">
    <name type="scientific">Palleronia abyssalis</name>
    <dbReference type="NCBI Taxonomy" id="1501240"/>
    <lineage>
        <taxon>Bacteria</taxon>
        <taxon>Pseudomonadati</taxon>
        <taxon>Pseudomonadota</taxon>
        <taxon>Alphaproteobacteria</taxon>
        <taxon>Rhodobacterales</taxon>
        <taxon>Roseobacteraceae</taxon>
        <taxon>Palleronia</taxon>
    </lineage>
</organism>
<evidence type="ECO:0000313" key="3">
    <source>
        <dbReference type="Proteomes" id="UP000244912"/>
    </source>
</evidence>
<reference evidence="2 3" key="1">
    <citation type="submission" date="2018-03" db="EMBL/GenBank/DDBJ databases">
        <authorList>
            <person name="Keele B.F."/>
        </authorList>
    </citation>
    <scope>NUCLEOTIDE SEQUENCE [LARGE SCALE GENOMIC DNA]</scope>
    <source>
        <strain evidence="2 3">CECT 8504</strain>
    </source>
</reference>
<dbReference type="GO" id="GO:0019645">
    <property type="term" value="P:anaerobic electron transport chain"/>
    <property type="evidence" value="ECO:0007669"/>
    <property type="project" value="InterPro"/>
</dbReference>
<dbReference type="InterPro" id="IPR007059">
    <property type="entry name" value="DmsC"/>
</dbReference>
<sequence length="283" mass="29952">MHPAPSLIFFTTLSGAGFALLALACLGIAPSTGWGGLLEFALAFGLALSGLAASTLHLGRPERALKAFREWRSSWLSREAWLAFGTLGLGGLTAILSLTGLPALFLGLPTALLAIATITATAMIYAQLKTVPRWHHWSTPALFLAHAATAGTLLAGHRLPAAILLVLTAAAQFAAWKAGDARTGPTTRESATGLGPKVRPFEAPHTGESYLTREMVFVVGRKHRLRLRSIGLAAAYLAPLAFLAIPPAPLALPLAALTHLGGTLVIRWLFFAEAEHTLALYYR</sequence>
<keyword evidence="1" id="KW-0472">Membrane</keyword>
<dbReference type="RefSeq" id="WP_108894038.1">
    <property type="nucleotide sequence ID" value="NZ_ONZF01000003.1"/>
</dbReference>
<feature type="transmembrane region" description="Helical" evidence="1">
    <location>
        <begin position="80"/>
        <end position="98"/>
    </location>
</feature>
<dbReference type="GO" id="GO:0005886">
    <property type="term" value="C:plasma membrane"/>
    <property type="evidence" value="ECO:0007669"/>
    <property type="project" value="TreeGrafter"/>
</dbReference>
<feature type="transmembrane region" description="Helical" evidence="1">
    <location>
        <begin position="104"/>
        <end position="125"/>
    </location>
</feature>
<keyword evidence="1" id="KW-1133">Transmembrane helix</keyword>
<dbReference type="PANTHER" id="PTHR38095">
    <property type="entry name" value="ANAEROBIC DIMETHYL SULFOXIDE REDUCTASE CHAIN YNFH"/>
    <property type="match status" value="1"/>
</dbReference>
<dbReference type="GO" id="GO:0009390">
    <property type="term" value="C:dimethyl sulfoxide reductase complex"/>
    <property type="evidence" value="ECO:0007669"/>
    <property type="project" value="TreeGrafter"/>
</dbReference>
<evidence type="ECO:0008006" key="4">
    <source>
        <dbReference type="Google" id="ProtNLM"/>
    </source>
</evidence>
<dbReference type="AlphaFoldDB" id="A0A2R8BVL3"/>
<dbReference type="OrthoDB" id="5520897at2"/>
<feature type="transmembrane region" description="Helical" evidence="1">
    <location>
        <begin position="225"/>
        <end position="245"/>
    </location>
</feature>
<dbReference type="Pfam" id="PF04976">
    <property type="entry name" value="DmsC"/>
    <property type="match status" value="1"/>
</dbReference>
<dbReference type="Gene3D" id="1.20.1630.10">
    <property type="entry name" value="Formate dehydrogenase/DMSO reductase domain"/>
    <property type="match status" value="1"/>
</dbReference>
<gene>
    <name evidence="2" type="ORF">PAA8504_02045</name>
</gene>
<proteinExistence type="predicted"/>
<dbReference type="PANTHER" id="PTHR38095:SF1">
    <property type="entry name" value="ANAEROBIC DIMETHYL SULFOXIDE REDUCTASE CHAIN YNFH"/>
    <property type="match status" value="1"/>
</dbReference>